<feature type="domain" description="Phospholipid/glycerol acyltransferase" evidence="2">
    <location>
        <begin position="90"/>
        <end position="207"/>
    </location>
</feature>
<dbReference type="InterPro" id="IPR002123">
    <property type="entry name" value="Plipid/glycerol_acylTrfase"/>
</dbReference>
<dbReference type="GO" id="GO:0036149">
    <property type="term" value="P:phosphatidylinositol acyl-chain remodeling"/>
    <property type="evidence" value="ECO:0007669"/>
    <property type="project" value="TreeGrafter"/>
</dbReference>
<feature type="transmembrane region" description="Helical" evidence="1">
    <location>
        <begin position="366"/>
        <end position="387"/>
    </location>
</feature>
<feature type="transmembrane region" description="Helical" evidence="1">
    <location>
        <begin position="6"/>
        <end position="34"/>
    </location>
</feature>
<keyword evidence="1" id="KW-0472">Membrane</keyword>
<feature type="transmembrane region" description="Helical" evidence="1">
    <location>
        <begin position="55"/>
        <end position="73"/>
    </location>
</feature>
<protein>
    <recommendedName>
        <fullName evidence="2">Phospholipid/glycerol acyltransferase domain-containing protein</fullName>
    </recommendedName>
</protein>
<proteinExistence type="predicted"/>
<dbReference type="PANTHER" id="PTHR10983:SF16">
    <property type="entry name" value="LYSOCARDIOLIPIN ACYLTRANSFERASE 1"/>
    <property type="match status" value="1"/>
</dbReference>
<keyword evidence="1" id="KW-0812">Transmembrane</keyword>
<accession>A0A7S0B9Z7</accession>
<dbReference type="AlphaFoldDB" id="A0A7S0B9Z7"/>
<dbReference type="EMBL" id="HBEG01051634">
    <property type="protein sequence ID" value="CAD8387702.1"/>
    <property type="molecule type" value="Transcribed_RNA"/>
</dbReference>
<evidence type="ECO:0000313" key="3">
    <source>
        <dbReference type="EMBL" id="CAD8387702.1"/>
    </source>
</evidence>
<keyword evidence="1" id="KW-1133">Transmembrane helix</keyword>
<dbReference type="SUPFAM" id="SSF69593">
    <property type="entry name" value="Glycerol-3-phosphate (1)-acyltransferase"/>
    <property type="match status" value="1"/>
</dbReference>
<dbReference type="SMART" id="SM00563">
    <property type="entry name" value="PlsC"/>
    <property type="match status" value="1"/>
</dbReference>
<sequence length="406" mass="44446">MSQLQVIGIMGCFMFWQMSLVGSCAVFPLLPLLVIPSQKVRCVFSWWSSNIQASWLASFLVFLRYGLGIKIFFHTRKQECLDDLAKLGNALVVCNHRSRIDWMFLWGLAAAMDRLRGIKIVLKDSLRKAPGAGWVMQCTGFLFMARRSRDSDLSNLESTIAMHCQDAAGGPLAFILFPEGTDLSESNIEKSNAFATARGLPCYTQVLHPKTAGFVTAWQSLRTFQSNQSAQPALVDVTIAYMDHQVGERPSELSVFLKGRPCREVHMFVEPICGLPSGVPSSAVEELCRQLFAKKESRLAKFYAPCASGSLPNMAAFRSGDDAFTVEAPLEAVPAARSAMHWGCAAFGLLEATALFAAWELGTSRTLVAFIAICGVYATLTGMGGGIDQLLLRHVAWRASIPLANT</sequence>
<evidence type="ECO:0000259" key="2">
    <source>
        <dbReference type="SMART" id="SM00563"/>
    </source>
</evidence>
<dbReference type="GO" id="GO:0016746">
    <property type="term" value="F:acyltransferase activity"/>
    <property type="evidence" value="ECO:0007669"/>
    <property type="project" value="InterPro"/>
</dbReference>
<dbReference type="Pfam" id="PF01553">
    <property type="entry name" value="Acyltransferase"/>
    <property type="match status" value="1"/>
</dbReference>
<dbReference type="GO" id="GO:0005783">
    <property type="term" value="C:endoplasmic reticulum"/>
    <property type="evidence" value="ECO:0007669"/>
    <property type="project" value="TreeGrafter"/>
</dbReference>
<dbReference type="CDD" id="cd07990">
    <property type="entry name" value="LPLAT_LCLAT1-like"/>
    <property type="match status" value="1"/>
</dbReference>
<dbReference type="PANTHER" id="PTHR10983">
    <property type="entry name" value="1-ACYLGLYCEROL-3-PHOSPHATE ACYLTRANSFERASE-RELATED"/>
    <property type="match status" value="1"/>
</dbReference>
<reference evidence="3" key="1">
    <citation type="submission" date="2021-01" db="EMBL/GenBank/DDBJ databases">
        <authorList>
            <person name="Corre E."/>
            <person name="Pelletier E."/>
            <person name="Niang G."/>
            <person name="Scheremetjew M."/>
            <person name="Finn R."/>
            <person name="Kale V."/>
            <person name="Holt S."/>
            <person name="Cochrane G."/>
            <person name="Meng A."/>
            <person name="Brown T."/>
            <person name="Cohen L."/>
        </authorList>
    </citation>
    <scope>NUCLEOTIDE SEQUENCE</scope>
    <source>
        <strain evidence="3">Pbaha01</strain>
    </source>
</reference>
<name>A0A7S0B9Z7_9DINO</name>
<organism evidence="3">
    <name type="scientific">Pyrodinium bahamense</name>
    <dbReference type="NCBI Taxonomy" id="73915"/>
    <lineage>
        <taxon>Eukaryota</taxon>
        <taxon>Sar</taxon>
        <taxon>Alveolata</taxon>
        <taxon>Dinophyceae</taxon>
        <taxon>Gonyaulacales</taxon>
        <taxon>Pyrocystaceae</taxon>
        <taxon>Pyrodinium</taxon>
    </lineage>
</organism>
<evidence type="ECO:0000256" key="1">
    <source>
        <dbReference type="SAM" id="Phobius"/>
    </source>
</evidence>
<gene>
    <name evidence="3" type="ORF">PBAH0796_LOCUS31390</name>
</gene>